<dbReference type="InterPro" id="IPR016621">
    <property type="entry name" value="UCP014543"/>
</dbReference>
<protein>
    <recommendedName>
        <fullName evidence="3">DUF3783 domain-containing protein</fullName>
    </recommendedName>
</protein>
<reference evidence="1 2" key="1">
    <citation type="submission" date="2016-11" db="EMBL/GenBank/DDBJ databases">
        <authorList>
            <person name="Jaros S."/>
            <person name="Januszkiewicz K."/>
            <person name="Wedrychowicz H."/>
        </authorList>
    </citation>
    <scope>NUCLEOTIDE SEQUENCE [LARGE SCALE GENOMIC DNA]</scope>
    <source>
        <strain evidence="1 2">DSM 21758</strain>
    </source>
</reference>
<dbReference type="OrthoDB" id="2053609at2"/>
<evidence type="ECO:0000313" key="2">
    <source>
        <dbReference type="Proteomes" id="UP000184310"/>
    </source>
</evidence>
<dbReference type="STRING" id="1121302.SAMN02745163_03176"/>
<evidence type="ECO:0000313" key="1">
    <source>
        <dbReference type="EMBL" id="SHK08118.1"/>
    </source>
</evidence>
<sequence>MLENKKCLLTYGLTEEQNKELQSTGIKIEVINPLMVEMKISDIINGFKFETAGRMLSLEKVVLFNSFSDEDLHKMIKIVKAIAGAPILAVVTPTSEQWTFANLLEHLMEEREWYSKQGKGR</sequence>
<name>A0A1M6PJN8_9CLOT</name>
<dbReference type="Pfam" id="PF12646">
    <property type="entry name" value="DUF3783"/>
    <property type="match status" value="1"/>
</dbReference>
<accession>A0A1M6PJN8</accession>
<organism evidence="1 2">
    <name type="scientific">Clostridium cavendishii DSM 21758</name>
    <dbReference type="NCBI Taxonomy" id="1121302"/>
    <lineage>
        <taxon>Bacteria</taxon>
        <taxon>Bacillati</taxon>
        <taxon>Bacillota</taxon>
        <taxon>Clostridia</taxon>
        <taxon>Eubacteriales</taxon>
        <taxon>Clostridiaceae</taxon>
        <taxon>Clostridium</taxon>
    </lineage>
</organism>
<dbReference type="Proteomes" id="UP000184310">
    <property type="component" value="Unassembled WGS sequence"/>
</dbReference>
<gene>
    <name evidence="1" type="ORF">SAMN02745163_03176</name>
</gene>
<keyword evidence="2" id="KW-1185">Reference proteome</keyword>
<dbReference type="AlphaFoldDB" id="A0A1M6PJN8"/>
<proteinExistence type="predicted"/>
<dbReference type="RefSeq" id="WP_072989971.1">
    <property type="nucleotide sequence ID" value="NZ_FQZB01000013.1"/>
</dbReference>
<dbReference type="EMBL" id="FQZB01000013">
    <property type="protein sequence ID" value="SHK08118.1"/>
    <property type="molecule type" value="Genomic_DNA"/>
</dbReference>
<evidence type="ECO:0008006" key="3">
    <source>
        <dbReference type="Google" id="ProtNLM"/>
    </source>
</evidence>
<dbReference type="PIRSF" id="PIRSF014543">
    <property type="entry name" value="UCP014543"/>
    <property type="match status" value="1"/>
</dbReference>